<feature type="transmembrane region" description="Helical" evidence="1">
    <location>
        <begin position="41"/>
        <end position="63"/>
    </location>
</feature>
<keyword evidence="1" id="KW-0472">Membrane</keyword>
<reference evidence="2 3" key="1">
    <citation type="submission" date="2015-09" db="EMBL/GenBank/DDBJ databases">
        <title>A metagenomics-based metabolic model of nitrate-dependent anaerobic oxidation of methane by Methanoperedens-like archaea.</title>
        <authorList>
            <person name="Arshad A."/>
            <person name="Speth D.R."/>
            <person name="De Graaf R.M."/>
            <person name="Op Den Camp H.J."/>
            <person name="Jetten M.S."/>
            <person name="Welte C.U."/>
        </authorList>
    </citation>
    <scope>NUCLEOTIDE SEQUENCE [LARGE SCALE GENOMIC DNA]</scope>
</reference>
<dbReference type="EMBL" id="LKCM01000210">
    <property type="protein sequence ID" value="KPQ42691.1"/>
    <property type="molecule type" value="Genomic_DNA"/>
</dbReference>
<keyword evidence="1" id="KW-0812">Transmembrane</keyword>
<feature type="transmembrane region" description="Helical" evidence="1">
    <location>
        <begin position="69"/>
        <end position="92"/>
    </location>
</feature>
<name>A0A0P7ZDE0_9EURY</name>
<accession>A0A0P7ZDE0</accession>
<protein>
    <submittedName>
        <fullName evidence="2">Uncharacterized protein</fullName>
    </submittedName>
</protein>
<evidence type="ECO:0000313" key="3">
    <source>
        <dbReference type="Proteomes" id="UP000050360"/>
    </source>
</evidence>
<comment type="caution">
    <text evidence="2">The sequence shown here is derived from an EMBL/GenBank/DDBJ whole genome shotgun (WGS) entry which is preliminary data.</text>
</comment>
<dbReference type="AlphaFoldDB" id="A0A0P7ZDE0"/>
<dbReference type="Proteomes" id="UP000050360">
    <property type="component" value="Unassembled WGS sequence"/>
</dbReference>
<organism evidence="2 3">
    <name type="scientific">Candidatus Methanoperedens nitratireducens</name>
    <dbReference type="NCBI Taxonomy" id="1392998"/>
    <lineage>
        <taxon>Archaea</taxon>
        <taxon>Methanobacteriati</taxon>
        <taxon>Methanobacteriota</taxon>
        <taxon>Stenosarchaea group</taxon>
        <taxon>Methanomicrobia</taxon>
        <taxon>Methanosarcinales</taxon>
        <taxon>ANME-2 cluster</taxon>
        <taxon>Candidatus Methanoperedentaceae</taxon>
        <taxon>Candidatus Methanoperedens</taxon>
    </lineage>
</organism>
<gene>
    <name evidence="2" type="ORF">MPEBLZ_02755</name>
</gene>
<keyword evidence="1" id="KW-1133">Transmembrane helix</keyword>
<proteinExistence type="predicted"/>
<evidence type="ECO:0000256" key="1">
    <source>
        <dbReference type="SAM" id="Phobius"/>
    </source>
</evidence>
<evidence type="ECO:0000313" key="2">
    <source>
        <dbReference type="EMBL" id="KPQ42691.1"/>
    </source>
</evidence>
<sequence length="94" mass="9873">MKQSIIDFLSGLSKSITQGFIEHGGIGNSIGEGIEKLRKKLFITAVAISLAATGFFLTLWGIASAIDAIFAMQGLGFVLIGLIGVLTGALIYKK</sequence>